<dbReference type="OrthoDB" id="5395573at2"/>
<dbReference type="STRING" id="1122189.SAMN02745165_00122"/>
<dbReference type="InterPro" id="IPR007813">
    <property type="entry name" value="PilN"/>
</dbReference>
<gene>
    <name evidence="3" type="ORF">SAMN02745165_00122</name>
</gene>
<organism evidence="3 4">
    <name type="scientific">Malonomonas rubra DSM 5091</name>
    <dbReference type="NCBI Taxonomy" id="1122189"/>
    <lineage>
        <taxon>Bacteria</taxon>
        <taxon>Pseudomonadati</taxon>
        <taxon>Thermodesulfobacteriota</taxon>
        <taxon>Desulfuromonadia</taxon>
        <taxon>Desulfuromonadales</taxon>
        <taxon>Geopsychrobacteraceae</taxon>
        <taxon>Malonomonas</taxon>
    </lineage>
</organism>
<evidence type="ECO:0000256" key="1">
    <source>
        <dbReference type="SAM" id="Coils"/>
    </source>
</evidence>
<feature type="coiled-coil region" evidence="1">
    <location>
        <begin position="119"/>
        <end position="146"/>
    </location>
</feature>
<protein>
    <submittedName>
        <fullName evidence="3">Type IV pilus assembly protein PilN</fullName>
    </submittedName>
</protein>
<evidence type="ECO:0000256" key="2">
    <source>
        <dbReference type="SAM" id="Phobius"/>
    </source>
</evidence>
<sequence>MKLTLNLASRRYVNEQALRLGYLIFSLLLVLLLLFQIRLLGLERQENESVRTEINTLQEQLKDKIPQRFDKAQIAAHQEQLGRAKALLLQDAFRWTALFDRLEILLPKNVSIVSFSPNYKDASLQISGAAKKLKDLQRLLDNLHGDNFKQVFLNQQSEGEVLDYAGNKQPAITFTIKLEGVFEE</sequence>
<evidence type="ECO:0000313" key="3">
    <source>
        <dbReference type="EMBL" id="SHI46503.1"/>
    </source>
</evidence>
<proteinExistence type="predicted"/>
<keyword evidence="2" id="KW-1133">Transmembrane helix</keyword>
<keyword evidence="4" id="KW-1185">Reference proteome</keyword>
<reference evidence="3 4" key="1">
    <citation type="submission" date="2016-11" db="EMBL/GenBank/DDBJ databases">
        <authorList>
            <person name="Jaros S."/>
            <person name="Januszkiewicz K."/>
            <person name="Wedrychowicz H."/>
        </authorList>
    </citation>
    <scope>NUCLEOTIDE SEQUENCE [LARGE SCALE GENOMIC DNA]</scope>
    <source>
        <strain evidence="3 4">DSM 5091</strain>
    </source>
</reference>
<dbReference type="RefSeq" id="WP_072904810.1">
    <property type="nucleotide sequence ID" value="NZ_FQZT01000001.1"/>
</dbReference>
<accession>A0A1M6BDH1</accession>
<dbReference type="AlphaFoldDB" id="A0A1M6BDH1"/>
<name>A0A1M6BDH1_MALRU</name>
<dbReference type="Pfam" id="PF05137">
    <property type="entry name" value="PilN"/>
    <property type="match status" value="1"/>
</dbReference>
<feature type="transmembrane region" description="Helical" evidence="2">
    <location>
        <begin position="20"/>
        <end position="41"/>
    </location>
</feature>
<dbReference type="Proteomes" id="UP000184171">
    <property type="component" value="Unassembled WGS sequence"/>
</dbReference>
<evidence type="ECO:0000313" key="4">
    <source>
        <dbReference type="Proteomes" id="UP000184171"/>
    </source>
</evidence>
<dbReference type="EMBL" id="FQZT01000001">
    <property type="protein sequence ID" value="SHI46503.1"/>
    <property type="molecule type" value="Genomic_DNA"/>
</dbReference>
<keyword evidence="2" id="KW-0812">Transmembrane</keyword>
<keyword evidence="1" id="KW-0175">Coiled coil</keyword>
<keyword evidence="2" id="KW-0472">Membrane</keyword>